<protein>
    <submittedName>
        <fullName evidence="1">Protein CLT2</fullName>
    </submittedName>
</protein>
<accession>A0ACB8KP29</accession>
<dbReference type="EMBL" id="CM039174">
    <property type="protein sequence ID" value="KAH9756128.1"/>
    <property type="molecule type" value="Genomic_DNA"/>
</dbReference>
<organism evidence="1 2">
    <name type="scientific">Citrus sinensis</name>
    <name type="common">Sweet orange</name>
    <name type="synonym">Citrus aurantium var. sinensis</name>
    <dbReference type="NCBI Taxonomy" id="2711"/>
    <lineage>
        <taxon>Eukaryota</taxon>
        <taxon>Viridiplantae</taxon>
        <taxon>Streptophyta</taxon>
        <taxon>Embryophyta</taxon>
        <taxon>Tracheophyta</taxon>
        <taxon>Spermatophyta</taxon>
        <taxon>Magnoliopsida</taxon>
        <taxon>eudicotyledons</taxon>
        <taxon>Gunneridae</taxon>
        <taxon>Pentapetalae</taxon>
        <taxon>rosids</taxon>
        <taxon>malvids</taxon>
        <taxon>Sapindales</taxon>
        <taxon>Rutaceae</taxon>
        <taxon>Aurantioideae</taxon>
        <taxon>Citrus</taxon>
    </lineage>
</organism>
<gene>
    <name evidence="1" type="ORF">KPL71_016000</name>
</gene>
<evidence type="ECO:0000313" key="2">
    <source>
        <dbReference type="Proteomes" id="UP000829398"/>
    </source>
</evidence>
<evidence type="ECO:0000313" key="1">
    <source>
        <dbReference type="EMBL" id="KAH9756128.1"/>
    </source>
</evidence>
<name>A0ACB8KP29_CITSI</name>
<dbReference type="Proteomes" id="UP000829398">
    <property type="component" value="Chromosome 5"/>
</dbReference>
<proteinExistence type="predicted"/>
<sequence>MEITSTSSFQAISSKPHLLKRRSHNFYGAKSRSLISMPADGFPPCRSPLKYNFARGITSILYSSRRNTNFTARASTDDGNSPQTASPSSSNSQIIIISSAVTVTLAIANRVLYKLALVPMKQYPFFLAQITTFGYVVIYFSILYTRYLMGIVTDEMISLPKYRFLFIGMLEALGVASGMAAAAMLPGPAIPILSQTFLVWQLGFSAVLLGKEFSVTQIAGCLLVATGVGVAVASGSNSGQMLSRVDFLWPSMMIASSAFQAGASIIKEFIFDDAKKRLKGKSLDIFVVNSFGSGFQALFVLLFLPFLSNLKGIPFAELPLYLKSGAGCLLNLGANTSGKFLCLGCNGAPLLPLLYIATNMAFNISMLRLMKISSAVVSSLVVMLSVPLAIYVLSLPLPYLPEGASLSPFFLFGSVILLLGLTLYNLPQPAKRSSKMT</sequence>
<reference evidence="2" key="1">
    <citation type="journal article" date="2023" name="Hortic. Res.">
        <title>A chromosome-level phased genome enabling allele-level studies in sweet orange: a case study on citrus Huanglongbing tolerance.</title>
        <authorList>
            <person name="Wu B."/>
            <person name="Yu Q."/>
            <person name="Deng Z."/>
            <person name="Duan Y."/>
            <person name="Luo F."/>
            <person name="Gmitter F. Jr."/>
        </authorList>
    </citation>
    <scope>NUCLEOTIDE SEQUENCE [LARGE SCALE GENOMIC DNA]</scope>
    <source>
        <strain evidence="2">cv. Valencia</strain>
    </source>
</reference>
<comment type="caution">
    <text evidence="1">The sequence shown here is derived from an EMBL/GenBank/DDBJ whole genome shotgun (WGS) entry which is preliminary data.</text>
</comment>
<keyword evidence="2" id="KW-1185">Reference proteome</keyword>